<comment type="subunit">
    <text evidence="9">Homodimer.</text>
</comment>
<comment type="domain">
    <text evidence="9">The last Arg residue of the ACP-binding site is essential for the weak association between ACP/AcpP and FabH.</text>
</comment>
<evidence type="ECO:0000256" key="3">
    <source>
        <dbReference type="ARBA" id="ARBA00022679"/>
    </source>
</evidence>
<comment type="function">
    <text evidence="9">Catalyzes the condensation reaction of fatty acid synthesis by the addition to an acyl acceptor of two carbons from malonyl-ACP. Catalyzes the first condensation reaction which initiates fatty acid synthesis and may therefore play a role in governing the total rate of fatty acid production. Possesses both acetoacetyl-ACP synthase and acetyl transacylase activities. Its substrate specificity determines the biosynthesis of branched-chain and/or straight-chain of fatty acids.</text>
</comment>
<dbReference type="InterPro" id="IPR004655">
    <property type="entry name" value="FabH"/>
</dbReference>
<dbReference type="Pfam" id="PF08545">
    <property type="entry name" value="ACP_syn_III"/>
    <property type="match status" value="1"/>
</dbReference>
<evidence type="ECO:0000256" key="8">
    <source>
        <dbReference type="ARBA" id="ARBA00023315"/>
    </source>
</evidence>
<evidence type="ECO:0000256" key="5">
    <source>
        <dbReference type="ARBA" id="ARBA00023098"/>
    </source>
</evidence>
<keyword evidence="8 9" id="KW-0012">Acyltransferase</keyword>
<evidence type="ECO:0000256" key="7">
    <source>
        <dbReference type="ARBA" id="ARBA00023268"/>
    </source>
</evidence>
<gene>
    <name evidence="9" type="primary">fabH</name>
    <name evidence="12" type="ORF">SAMN06265360_11340</name>
</gene>
<comment type="similarity">
    <text evidence="1 9">Belongs to the thiolase-like superfamily. FabH family.</text>
</comment>
<evidence type="ECO:0000256" key="4">
    <source>
        <dbReference type="ARBA" id="ARBA00022832"/>
    </source>
</evidence>
<evidence type="ECO:0000256" key="9">
    <source>
        <dbReference type="HAMAP-Rule" id="MF_01815"/>
    </source>
</evidence>
<dbReference type="UniPathway" id="UPA00094"/>
<dbReference type="OrthoDB" id="9815506at2"/>
<dbReference type="PANTHER" id="PTHR43091">
    <property type="entry name" value="3-OXOACYL-[ACYL-CARRIER-PROTEIN] SYNTHASE"/>
    <property type="match status" value="1"/>
</dbReference>
<protein>
    <recommendedName>
        <fullName evidence="9">Beta-ketoacyl-[acyl-carrier-protein] synthase III</fullName>
        <shortName evidence="9">Beta-ketoacyl-ACP synthase III</shortName>
        <shortName evidence="9">KAS III</shortName>
        <ecNumber evidence="9">2.3.1.180</ecNumber>
    </recommendedName>
    <alternativeName>
        <fullName evidence="9">3-oxoacyl-[acyl-carrier-protein] synthase 3</fullName>
    </alternativeName>
    <alternativeName>
        <fullName evidence="9">3-oxoacyl-[acyl-carrier-protein] synthase III</fullName>
    </alternativeName>
</protein>
<comment type="subcellular location">
    <subcellularLocation>
        <location evidence="9">Cytoplasm</location>
    </subcellularLocation>
</comment>
<evidence type="ECO:0000259" key="11">
    <source>
        <dbReference type="Pfam" id="PF08545"/>
    </source>
</evidence>
<dbReference type="EC" id="2.3.1.180" evidence="9"/>
<dbReference type="InterPro" id="IPR016039">
    <property type="entry name" value="Thiolase-like"/>
</dbReference>
<keyword evidence="6 9" id="KW-0275">Fatty acid biosynthesis</keyword>
<keyword evidence="3 9" id="KW-0808">Transferase</keyword>
<dbReference type="GO" id="GO:0006633">
    <property type="term" value="P:fatty acid biosynthetic process"/>
    <property type="evidence" value="ECO:0007669"/>
    <property type="project" value="UniProtKB-UniRule"/>
</dbReference>
<dbReference type="Proteomes" id="UP000198348">
    <property type="component" value="Unassembled WGS sequence"/>
</dbReference>
<accession>A0A238Y1I2</accession>
<organism evidence="12 13">
    <name type="scientific">Haloechinothrix alba</name>
    <dbReference type="NCBI Taxonomy" id="664784"/>
    <lineage>
        <taxon>Bacteria</taxon>
        <taxon>Bacillati</taxon>
        <taxon>Actinomycetota</taxon>
        <taxon>Actinomycetes</taxon>
        <taxon>Pseudonocardiales</taxon>
        <taxon>Pseudonocardiaceae</taxon>
        <taxon>Haloechinothrix</taxon>
    </lineage>
</organism>
<feature type="domain" description="Beta-ketoacyl-[acyl-carrier-protein] synthase III C-terminal" evidence="10">
    <location>
        <begin position="249"/>
        <end position="335"/>
    </location>
</feature>
<dbReference type="HAMAP" id="MF_01815">
    <property type="entry name" value="FabH"/>
    <property type="match status" value="1"/>
</dbReference>
<feature type="active site" evidence="9">
    <location>
        <position position="123"/>
    </location>
</feature>
<evidence type="ECO:0000256" key="6">
    <source>
        <dbReference type="ARBA" id="ARBA00023160"/>
    </source>
</evidence>
<comment type="catalytic activity">
    <reaction evidence="9">
        <text>malonyl-[ACP] + acetyl-CoA + H(+) = 3-oxobutanoyl-[ACP] + CO2 + CoA</text>
        <dbReference type="Rhea" id="RHEA:12080"/>
        <dbReference type="Rhea" id="RHEA-COMP:9623"/>
        <dbReference type="Rhea" id="RHEA-COMP:9625"/>
        <dbReference type="ChEBI" id="CHEBI:15378"/>
        <dbReference type="ChEBI" id="CHEBI:16526"/>
        <dbReference type="ChEBI" id="CHEBI:57287"/>
        <dbReference type="ChEBI" id="CHEBI:57288"/>
        <dbReference type="ChEBI" id="CHEBI:78449"/>
        <dbReference type="ChEBI" id="CHEBI:78450"/>
        <dbReference type="EC" id="2.3.1.180"/>
    </reaction>
</comment>
<evidence type="ECO:0000256" key="2">
    <source>
        <dbReference type="ARBA" id="ARBA00022516"/>
    </source>
</evidence>
<evidence type="ECO:0000259" key="10">
    <source>
        <dbReference type="Pfam" id="PF08541"/>
    </source>
</evidence>
<keyword evidence="13" id="KW-1185">Reference proteome</keyword>
<dbReference type="EMBL" id="FZNW01000013">
    <property type="protein sequence ID" value="SNR64842.1"/>
    <property type="molecule type" value="Genomic_DNA"/>
</dbReference>
<name>A0A238Y1I2_9PSEU</name>
<dbReference type="CDD" id="cd00830">
    <property type="entry name" value="KAS_III"/>
    <property type="match status" value="1"/>
</dbReference>
<proteinExistence type="inferred from homology"/>
<dbReference type="AlphaFoldDB" id="A0A238Y1I2"/>
<keyword evidence="9" id="KW-0963">Cytoplasm</keyword>
<keyword evidence="2 9" id="KW-0444">Lipid biosynthesis</keyword>
<dbReference type="Pfam" id="PF08541">
    <property type="entry name" value="ACP_syn_III_C"/>
    <property type="match status" value="1"/>
</dbReference>
<evidence type="ECO:0000313" key="12">
    <source>
        <dbReference type="EMBL" id="SNR64842.1"/>
    </source>
</evidence>
<evidence type="ECO:0000313" key="13">
    <source>
        <dbReference type="Proteomes" id="UP000198348"/>
    </source>
</evidence>
<feature type="region of interest" description="ACP-binding" evidence="9">
    <location>
        <begin position="264"/>
        <end position="268"/>
    </location>
</feature>
<dbReference type="NCBIfam" id="TIGR00747">
    <property type="entry name" value="fabH"/>
    <property type="match status" value="1"/>
</dbReference>
<dbReference type="InterPro" id="IPR013747">
    <property type="entry name" value="ACP_syn_III_C"/>
</dbReference>
<dbReference type="Gene3D" id="3.40.47.10">
    <property type="match status" value="2"/>
</dbReference>
<dbReference type="InterPro" id="IPR013751">
    <property type="entry name" value="ACP_syn_III_N"/>
</dbReference>
<feature type="active site" evidence="9">
    <location>
        <position position="294"/>
    </location>
</feature>
<comment type="pathway">
    <text evidence="9">Lipid metabolism; fatty acid biosynthesis.</text>
</comment>
<feature type="active site" evidence="9">
    <location>
        <position position="263"/>
    </location>
</feature>
<dbReference type="GO" id="GO:0033818">
    <property type="term" value="F:beta-ketoacyl-acyl-carrier-protein synthase III activity"/>
    <property type="evidence" value="ECO:0007669"/>
    <property type="project" value="UniProtKB-UniRule"/>
</dbReference>
<keyword evidence="5 9" id="KW-0443">Lipid metabolism</keyword>
<evidence type="ECO:0000256" key="1">
    <source>
        <dbReference type="ARBA" id="ARBA00008642"/>
    </source>
</evidence>
<keyword evidence="4 9" id="KW-0276">Fatty acid metabolism</keyword>
<sequence length="338" mass="34986">MGASIRIESGPRFTRILGLGAYRPGRLVGNDEVAGPISSSDEWIRTRSGIRTRRWAGQEEELLDMAEAAARVALQRSEIAAEGIDCVVVATISHFKQTPAAASELAHRIGATGAGAFDVSAACAGFCYALAMANDFVRGGSARTVLVVGAERMMDMIDPTDRGTAFLFADGAGAAVVGASAQPGIGPVVWGGDGARSDAIAQERSWTRWREELAEDPAAPYPPMRMNGQAVFRWATTSVADVGRQAVTAAGLTLADLDAFIPHQANNRITTAIAGSLGLADRVVIARDLVDQGNTSGASIPLAMDTLLSSGQSASGDTALLLGFGAGLSYAGQVIALP</sequence>
<reference evidence="12 13" key="1">
    <citation type="submission" date="2017-06" db="EMBL/GenBank/DDBJ databases">
        <authorList>
            <person name="Kim H.J."/>
            <person name="Triplett B.A."/>
        </authorList>
    </citation>
    <scope>NUCLEOTIDE SEQUENCE [LARGE SCALE GENOMIC DNA]</scope>
    <source>
        <strain evidence="12 13">DSM 45207</strain>
    </source>
</reference>
<dbReference type="GO" id="GO:0004315">
    <property type="term" value="F:3-oxoacyl-[acyl-carrier-protein] synthase activity"/>
    <property type="evidence" value="ECO:0007669"/>
    <property type="project" value="InterPro"/>
</dbReference>
<keyword evidence="7 9" id="KW-0511">Multifunctional enzyme</keyword>
<dbReference type="SUPFAM" id="SSF53901">
    <property type="entry name" value="Thiolase-like"/>
    <property type="match status" value="1"/>
</dbReference>
<dbReference type="PANTHER" id="PTHR43091:SF1">
    <property type="entry name" value="BETA-KETOACYL-[ACYL-CARRIER-PROTEIN] SYNTHASE III, CHLOROPLASTIC"/>
    <property type="match status" value="1"/>
</dbReference>
<dbReference type="NCBIfam" id="NF006829">
    <property type="entry name" value="PRK09352.1"/>
    <property type="match status" value="1"/>
</dbReference>
<dbReference type="GO" id="GO:0005737">
    <property type="term" value="C:cytoplasm"/>
    <property type="evidence" value="ECO:0007669"/>
    <property type="project" value="UniProtKB-SubCell"/>
</dbReference>
<feature type="domain" description="Beta-ketoacyl-[acyl-carrier-protein] synthase III N-terminal" evidence="11">
    <location>
        <begin position="117"/>
        <end position="194"/>
    </location>
</feature>
<dbReference type="RefSeq" id="WP_089302091.1">
    <property type="nucleotide sequence ID" value="NZ_FZNW01000013.1"/>
</dbReference>